<dbReference type="AlphaFoldDB" id="A0A0E0R376"/>
<feature type="region of interest" description="Disordered" evidence="1">
    <location>
        <begin position="1"/>
        <end position="65"/>
    </location>
</feature>
<protein>
    <submittedName>
        <fullName evidence="2">Uncharacterized protein</fullName>
    </submittedName>
</protein>
<dbReference type="Gramene" id="ORUFI11G00530.1">
    <property type="protein sequence ID" value="ORUFI11G00530.1"/>
    <property type="gene ID" value="ORUFI11G00530"/>
</dbReference>
<sequence length="87" mass="9126">MVIGQGGGWRGGGGGGGVDEPGGHEIPQCHLRLVPPRGRSPRSHQNRIRQASLKNPNPEAGGREPRAAAVSILVVQQQAATRNDADY</sequence>
<reference evidence="3" key="1">
    <citation type="submission" date="2013-06" db="EMBL/GenBank/DDBJ databases">
        <authorList>
            <person name="Zhao Q."/>
        </authorList>
    </citation>
    <scope>NUCLEOTIDE SEQUENCE</scope>
    <source>
        <strain evidence="3">cv. W1943</strain>
    </source>
</reference>
<accession>A0A0E0R376</accession>
<keyword evidence="3" id="KW-1185">Reference proteome</keyword>
<dbReference type="HOGENOM" id="CLU_2487330_0_0_1"/>
<feature type="compositionally biased region" description="Gly residues" evidence="1">
    <location>
        <begin position="1"/>
        <end position="20"/>
    </location>
</feature>
<evidence type="ECO:0000313" key="2">
    <source>
        <dbReference type="EnsemblPlants" id="ORUFI11G00530.1"/>
    </source>
</evidence>
<reference evidence="2" key="2">
    <citation type="submission" date="2015-06" db="UniProtKB">
        <authorList>
            <consortium name="EnsemblPlants"/>
        </authorList>
    </citation>
    <scope>IDENTIFICATION</scope>
</reference>
<proteinExistence type="predicted"/>
<organism evidence="2 3">
    <name type="scientific">Oryza rufipogon</name>
    <name type="common">Brownbeard rice</name>
    <name type="synonym">Asian wild rice</name>
    <dbReference type="NCBI Taxonomy" id="4529"/>
    <lineage>
        <taxon>Eukaryota</taxon>
        <taxon>Viridiplantae</taxon>
        <taxon>Streptophyta</taxon>
        <taxon>Embryophyta</taxon>
        <taxon>Tracheophyta</taxon>
        <taxon>Spermatophyta</taxon>
        <taxon>Magnoliopsida</taxon>
        <taxon>Liliopsida</taxon>
        <taxon>Poales</taxon>
        <taxon>Poaceae</taxon>
        <taxon>BOP clade</taxon>
        <taxon>Oryzoideae</taxon>
        <taxon>Oryzeae</taxon>
        <taxon>Oryzinae</taxon>
        <taxon>Oryza</taxon>
    </lineage>
</organism>
<name>A0A0E0R376_ORYRU</name>
<dbReference type="Proteomes" id="UP000008022">
    <property type="component" value="Unassembled WGS sequence"/>
</dbReference>
<dbReference type="EnsemblPlants" id="ORUFI11G00530.1">
    <property type="protein sequence ID" value="ORUFI11G00530.1"/>
    <property type="gene ID" value="ORUFI11G00530"/>
</dbReference>
<evidence type="ECO:0000256" key="1">
    <source>
        <dbReference type="SAM" id="MobiDB-lite"/>
    </source>
</evidence>
<evidence type="ECO:0000313" key="3">
    <source>
        <dbReference type="Proteomes" id="UP000008022"/>
    </source>
</evidence>